<dbReference type="Proteomes" id="UP001150904">
    <property type="component" value="Unassembled WGS sequence"/>
</dbReference>
<keyword evidence="5" id="KW-0539">Nucleus</keyword>
<dbReference type="InterPro" id="IPR036864">
    <property type="entry name" value="Zn2-C6_fun-type_DNA-bd_sf"/>
</dbReference>
<keyword evidence="2" id="KW-0805">Transcription regulation</keyword>
<organism evidence="7 8">
    <name type="scientific">Penicillium cinerascens</name>
    <dbReference type="NCBI Taxonomy" id="70096"/>
    <lineage>
        <taxon>Eukaryota</taxon>
        <taxon>Fungi</taxon>
        <taxon>Dikarya</taxon>
        <taxon>Ascomycota</taxon>
        <taxon>Pezizomycotina</taxon>
        <taxon>Eurotiomycetes</taxon>
        <taxon>Eurotiomycetidae</taxon>
        <taxon>Eurotiales</taxon>
        <taxon>Aspergillaceae</taxon>
        <taxon>Penicillium</taxon>
    </lineage>
</organism>
<reference evidence="7" key="1">
    <citation type="submission" date="2022-12" db="EMBL/GenBank/DDBJ databases">
        <authorList>
            <person name="Petersen C."/>
        </authorList>
    </citation>
    <scope>NUCLEOTIDE SEQUENCE</scope>
    <source>
        <strain evidence="7">IBT 15544</strain>
    </source>
</reference>
<dbReference type="InterPro" id="IPR021858">
    <property type="entry name" value="Fun_TF"/>
</dbReference>
<evidence type="ECO:0000259" key="6">
    <source>
        <dbReference type="PROSITE" id="PS50048"/>
    </source>
</evidence>
<evidence type="ECO:0000256" key="2">
    <source>
        <dbReference type="ARBA" id="ARBA00023015"/>
    </source>
</evidence>
<dbReference type="PANTHER" id="PTHR37534:SF7">
    <property type="entry name" value="TRANSCRIPTIONAL ACTIVATOR PROTEIN UGA3"/>
    <property type="match status" value="1"/>
</dbReference>
<dbReference type="Pfam" id="PF11951">
    <property type="entry name" value="Fungal_trans_2"/>
    <property type="match status" value="1"/>
</dbReference>
<dbReference type="Gene3D" id="4.10.240.10">
    <property type="entry name" value="Zn(2)-C6 fungal-type DNA-binding domain"/>
    <property type="match status" value="1"/>
</dbReference>
<evidence type="ECO:0000313" key="8">
    <source>
        <dbReference type="Proteomes" id="UP001150904"/>
    </source>
</evidence>
<evidence type="ECO:0000256" key="5">
    <source>
        <dbReference type="ARBA" id="ARBA00023242"/>
    </source>
</evidence>
<sequence>MSSREVSLSNRIVPRRVIKKRGTTRERTGCLTCRQRKKRCDLGYPVCKECVRLNYMCKWEDPRPVAGDSHRDRAVQQVNQMPNPPFRLSCSPDPILFWVNDHADGTSASSRRHFLRYYTQTFTHLLTTNIENNSFLSVFLPMAMHSPPLMTSLIAWSSSHLSLRDTSFQQVAMQNRCAALRDLRSALDSNPRDVETNLAMSLVLCSLESIMADNGDAWFLHLNGAAGVIASKLGTEESFDGHCATRMLQKFEDAHSGRWLLRNFAYRNIVMSVARDQAPLLNSHQFLRLDEPRLPDSHFGLASEILEILYHTTALNEEVKATIHPASALPKSAEVDPDMRPGASVQSPEIMTRFLSLEARLTLWTCPPSTDLSLRLLAESYRSSALIHLYRVMRRTFPGQQDELSFKTTAQVAAIVGYIEQMPTRSLPECTLLFPLFLAGGEATEEAHIKCIRHRMLDMIESRGFRNVEIALSVLEKLWRLRIARKKADASVRVDWLDIVQQEGVNLSLS</sequence>
<name>A0A9W9TCZ3_9EURO</name>
<dbReference type="GO" id="GO:0000981">
    <property type="term" value="F:DNA-binding transcription factor activity, RNA polymerase II-specific"/>
    <property type="evidence" value="ECO:0007669"/>
    <property type="project" value="InterPro"/>
</dbReference>
<dbReference type="GO" id="GO:0045944">
    <property type="term" value="P:positive regulation of transcription by RNA polymerase II"/>
    <property type="evidence" value="ECO:0007669"/>
    <property type="project" value="TreeGrafter"/>
</dbReference>
<reference evidence="7" key="2">
    <citation type="journal article" date="2023" name="IMA Fungus">
        <title>Comparative genomic study of the Penicillium genus elucidates a diverse pangenome and 15 lateral gene transfer events.</title>
        <authorList>
            <person name="Petersen C."/>
            <person name="Sorensen T."/>
            <person name="Nielsen M.R."/>
            <person name="Sondergaard T.E."/>
            <person name="Sorensen J.L."/>
            <person name="Fitzpatrick D.A."/>
            <person name="Frisvad J.C."/>
            <person name="Nielsen K.L."/>
        </authorList>
    </citation>
    <scope>NUCLEOTIDE SEQUENCE</scope>
    <source>
        <strain evidence="7">IBT 15544</strain>
    </source>
</reference>
<dbReference type="GO" id="GO:0000976">
    <property type="term" value="F:transcription cis-regulatory region binding"/>
    <property type="evidence" value="ECO:0007669"/>
    <property type="project" value="TreeGrafter"/>
</dbReference>
<dbReference type="GO" id="GO:0008270">
    <property type="term" value="F:zinc ion binding"/>
    <property type="evidence" value="ECO:0007669"/>
    <property type="project" value="InterPro"/>
</dbReference>
<dbReference type="GO" id="GO:0005634">
    <property type="term" value="C:nucleus"/>
    <property type="evidence" value="ECO:0007669"/>
    <property type="project" value="UniProtKB-SubCell"/>
</dbReference>
<dbReference type="Pfam" id="PF00172">
    <property type="entry name" value="Zn_clus"/>
    <property type="match status" value="1"/>
</dbReference>
<evidence type="ECO:0000256" key="3">
    <source>
        <dbReference type="ARBA" id="ARBA00023125"/>
    </source>
</evidence>
<evidence type="ECO:0000313" key="7">
    <source>
        <dbReference type="EMBL" id="KAJ5217986.1"/>
    </source>
</evidence>
<dbReference type="SUPFAM" id="SSF57701">
    <property type="entry name" value="Zn2/Cys6 DNA-binding domain"/>
    <property type="match status" value="1"/>
</dbReference>
<dbReference type="PROSITE" id="PS00463">
    <property type="entry name" value="ZN2_CY6_FUNGAL_1"/>
    <property type="match status" value="1"/>
</dbReference>
<dbReference type="CDD" id="cd00067">
    <property type="entry name" value="GAL4"/>
    <property type="match status" value="1"/>
</dbReference>
<accession>A0A9W9TCZ3</accession>
<protein>
    <submittedName>
        <fullName evidence="7">Transcriptional regulator family: Fungal Specific TF</fullName>
    </submittedName>
</protein>
<keyword evidence="3" id="KW-0238">DNA-binding</keyword>
<proteinExistence type="predicted"/>
<keyword evidence="4" id="KW-0804">Transcription</keyword>
<evidence type="ECO:0000256" key="1">
    <source>
        <dbReference type="ARBA" id="ARBA00004123"/>
    </source>
</evidence>
<dbReference type="OrthoDB" id="3509362at2759"/>
<dbReference type="EMBL" id="JAPQKR010000004">
    <property type="protein sequence ID" value="KAJ5217986.1"/>
    <property type="molecule type" value="Genomic_DNA"/>
</dbReference>
<dbReference type="SMART" id="SM00066">
    <property type="entry name" value="GAL4"/>
    <property type="match status" value="1"/>
</dbReference>
<dbReference type="GeneID" id="83174448"/>
<dbReference type="AlphaFoldDB" id="A0A9W9TCZ3"/>
<comment type="caution">
    <text evidence="7">The sequence shown here is derived from an EMBL/GenBank/DDBJ whole genome shotgun (WGS) entry which is preliminary data.</text>
</comment>
<gene>
    <name evidence="7" type="ORF">N7498_000085</name>
</gene>
<comment type="subcellular location">
    <subcellularLocation>
        <location evidence="1">Nucleus</location>
    </subcellularLocation>
</comment>
<dbReference type="RefSeq" id="XP_058312559.1">
    <property type="nucleotide sequence ID" value="XM_058447148.1"/>
</dbReference>
<dbReference type="InterPro" id="IPR001138">
    <property type="entry name" value="Zn2Cys6_DnaBD"/>
</dbReference>
<feature type="domain" description="Zn(2)-C6 fungal-type" evidence="6">
    <location>
        <begin position="29"/>
        <end position="59"/>
    </location>
</feature>
<evidence type="ECO:0000256" key="4">
    <source>
        <dbReference type="ARBA" id="ARBA00023163"/>
    </source>
</evidence>
<keyword evidence="8" id="KW-1185">Reference proteome</keyword>
<dbReference type="PROSITE" id="PS50048">
    <property type="entry name" value="ZN2_CY6_FUNGAL_2"/>
    <property type="match status" value="1"/>
</dbReference>
<dbReference type="PANTHER" id="PTHR37534">
    <property type="entry name" value="TRANSCRIPTIONAL ACTIVATOR PROTEIN UGA3"/>
    <property type="match status" value="1"/>
</dbReference>